<dbReference type="RefSeq" id="WP_263071235.1">
    <property type="nucleotide sequence ID" value="NZ_JAOUSF010000001.1"/>
</dbReference>
<comment type="caution">
    <text evidence="4">The sequence shown here is derived from an EMBL/GenBank/DDBJ whole genome shotgun (WGS) entry which is preliminary data.</text>
</comment>
<name>A0AAE3LLW8_9BACI</name>
<keyword evidence="1" id="KW-0175">Coiled coil</keyword>
<gene>
    <name evidence="4" type="ORF">OEV98_00835</name>
</gene>
<evidence type="ECO:0000256" key="1">
    <source>
        <dbReference type="SAM" id="Coils"/>
    </source>
</evidence>
<reference evidence="4" key="1">
    <citation type="submission" date="2022-10" db="EMBL/GenBank/DDBJ databases">
        <title>Description of Fervidibacillus gen. nov. in the family Fervidibacillaceae fam. nov. with two species, Fervidibacillus albus sp. nov., and Fervidibacillus halotolerans sp. nov., isolated from tidal flat sediments.</title>
        <authorList>
            <person name="Kwon K.K."/>
            <person name="Yang S.-H."/>
        </authorList>
    </citation>
    <scope>NUCLEOTIDE SEQUENCE</scope>
    <source>
        <strain evidence="4">JCM 19140</strain>
    </source>
</reference>
<protein>
    <recommendedName>
        <fullName evidence="3">Magnesium transporter MgtE intracellular domain-containing protein</fullName>
    </recommendedName>
</protein>
<evidence type="ECO:0000259" key="3">
    <source>
        <dbReference type="Pfam" id="PF03448"/>
    </source>
</evidence>
<dbReference type="InterPro" id="IPR006668">
    <property type="entry name" value="Mg_transptr_MgtE_intracell_dom"/>
</dbReference>
<dbReference type="Proteomes" id="UP001209318">
    <property type="component" value="Unassembled WGS sequence"/>
</dbReference>
<keyword evidence="5" id="KW-1185">Reference proteome</keyword>
<feature type="transmembrane region" description="Helical" evidence="2">
    <location>
        <begin position="15"/>
        <end position="38"/>
    </location>
</feature>
<evidence type="ECO:0000313" key="5">
    <source>
        <dbReference type="Proteomes" id="UP001209318"/>
    </source>
</evidence>
<feature type="coiled-coil region" evidence="1">
    <location>
        <begin position="68"/>
        <end position="123"/>
    </location>
</feature>
<proteinExistence type="predicted"/>
<organism evidence="4 5">
    <name type="scientific">Perspicuibacillus lycopersici</name>
    <dbReference type="NCBI Taxonomy" id="1325689"/>
    <lineage>
        <taxon>Bacteria</taxon>
        <taxon>Bacillati</taxon>
        <taxon>Bacillota</taxon>
        <taxon>Bacilli</taxon>
        <taxon>Bacillales</taxon>
        <taxon>Bacillaceae</taxon>
        <taxon>Perspicuibacillus</taxon>
    </lineage>
</organism>
<evidence type="ECO:0000313" key="4">
    <source>
        <dbReference type="EMBL" id="MCU9612102.1"/>
    </source>
</evidence>
<keyword evidence="2" id="KW-0812">Transmembrane</keyword>
<dbReference type="Pfam" id="PF03448">
    <property type="entry name" value="MgtE_N"/>
    <property type="match status" value="1"/>
</dbReference>
<feature type="domain" description="Magnesium transporter MgtE intracellular" evidence="3">
    <location>
        <begin position="131"/>
        <end position="185"/>
    </location>
</feature>
<sequence length="187" mass="21031">MDNEAKETVENKLGIFQWILFAGIIPLMIGITLFLLVLEISGYNVVEHAKKLPIVASFYSKEEEKSPEAKLEKELKETKAKLEDSKANEKKKTAELEAKDKELQAALQDNKKLTEELQQIKDSNAINDALLKTYEMMTPDRAAEILIEIDQETAVKILSNLKEATLVEILENMPVNKAAVFTAKLAK</sequence>
<evidence type="ECO:0000256" key="2">
    <source>
        <dbReference type="SAM" id="Phobius"/>
    </source>
</evidence>
<dbReference type="AlphaFoldDB" id="A0AAE3LLW8"/>
<keyword evidence="2" id="KW-1133">Transmembrane helix</keyword>
<keyword evidence="2" id="KW-0472">Membrane</keyword>
<dbReference type="SUPFAM" id="SSF158791">
    <property type="entry name" value="MgtE N-terminal domain-like"/>
    <property type="match status" value="1"/>
</dbReference>
<accession>A0AAE3LLW8</accession>
<dbReference type="EMBL" id="JAOUSF010000001">
    <property type="protein sequence ID" value="MCU9612102.1"/>
    <property type="molecule type" value="Genomic_DNA"/>
</dbReference>